<feature type="transmembrane region" description="Helical" evidence="5">
    <location>
        <begin position="393"/>
        <end position="409"/>
    </location>
</feature>
<dbReference type="PIRSF" id="PIRSF006060">
    <property type="entry name" value="AA_transporter"/>
    <property type="match status" value="1"/>
</dbReference>
<feature type="transmembrane region" description="Helical" evidence="5">
    <location>
        <begin position="460"/>
        <end position="477"/>
    </location>
</feature>
<gene>
    <name evidence="6" type="ORF">DDW13_01565</name>
</gene>
<dbReference type="GO" id="GO:0022857">
    <property type="term" value="F:transmembrane transporter activity"/>
    <property type="evidence" value="ECO:0007669"/>
    <property type="project" value="InterPro"/>
</dbReference>
<dbReference type="InterPro" id="IPR002293">
    <property type="entry name" value="AA/rel_permease1"/>
</dbReference>
<reference evidence="6 7" key="1">
    <citation type="journal article" date="2015" name="Appl. Environ. Microbiol.">
        <title>Nanoarchaeota, Their Sulfolobales Host, and Nanoarchaeota Virus Distribution across Yellowstone National Park Hot Springs.</title>
        <authorList>
            <person name="Munson-McGee J.H."/>
            <person name="Field E.K."/>
            <person name="Bateson M."/>
            <person name="Rooney C."/>
            <person name="Stepanauskas R."/>
            <person name="Young M.J."/>
        </authorList>
    </citation>
    <scope>NUCLEOTIDE SEQUENCE [LARGE SCALE GENOMIC DNA]</scope>
    <source>
        <strain evidence="6">SCGC AC-742_N10</strain>
    </source>
</reference>
<evidence type="ECO:0000313" key="6">
    <source>
        <dbReference type="EMBL" id="PVU77007.1"/>
    </source>
</evidence>
<dbReference type="Proteomes" id="UP000245638">
    <property type="component" value="Unassembled WGS sequence"/>
</dbReference>
<protein>
    <recommendedName>
        <fullName evidence="8">Amino acid permease</fullName>
    </recommendedName>
</protein>
<dbReference type="PANTHER" id="PTHR47547:SF1">
    <property type="entry name" value="ASPARTATE-PROTON SYMPORTER"/>
    <property type="match status" value="1"/>
</dbReference>
<comment type="caution">
    <text evidence="6">The sequence shown here is derived from an EMBL/GenBank/DDBJ whole genome shotgun (WGS) entry which is preliminary data.</text>
</comment>
<proteinExistence type="predicted"/>
<feature type="transmembrane region" description="Helical" evidence="5">
    <location>
        <begin position="204"/>
        <end position="224"/>
    </location>
</feature>
<dbReference type="Gene3D" id="1.20.1740.10">
    <property type="entry name" value="Amino acid/polyamine transporter I"/>
    <property type="match status" value="1"/>
</dbReference>
<feature type="transmembrane region" description="Helical" evidence="5">
    <location>
        <begin position="94"/>
        <end position="113"/>
    </location>
</feature>
<evidence type="ECO:0000256" key="2">
    <source>
        <dbReference type="ARBA" id="ARBA00022692"/>
    </source>
</evidence>
<feature type="transmembrane region" description="Helical" evidence="5">
    <location>
        <begin position="337"/>
        <end position="358"/>
    </location>
</feature>
<feature type="transmembrane region" description="Helical" evidence="5">
    <location>
        <begin position="54"/>
        <end position="73"/>
    </location>
</feature>
<dbReference type="AlphaFoldDB" id="A0A2T9XA78"/>
<accession>A0A2T9XA78</accession>
<feature type="transmembrane region" description="Helical" evidence="5">
    <location>
        <begin position="415"/>
        <end position="431"/>
    </location>
</feature>
<name>A0A2T9XA78_9CREN</name>
<comment type="subcellular location">
    <subcellularLocation>
        <location evidence="1">Membrane</location>
        <topology evidence="1">Multi-pass membrane protein</topology>
    </subcellularLocation>
</comment>
<evidence type="ECO:0008006" key="8">
    <source>
        <dbReference type="Google" id="ProtNLM"/>
    </source>
</evidence>
<dbReference type="Pfam" id="PF13520">
    <property type="entry name" value="AA_permease_2"/>
    <property type="match status" value="1"/>
</dbReference>
<dbReference type="GO" id="GO:0016020">
    <property type="term" value="C:membrane"/>
    <property type="evidence" value="ECO:0007669"/>
    <property type="project" value="UniProtKB-SubCell"/>
</dbReference>
<evidence type="ECO:0000256" key="1">
    <source>
        <dbReference type="ARBA" id="ARBA00004141"/>
    </source>
</evidence>
<feature type="transmembrane region" description="Helical" evidence="5">
    <location>
        <begin position="170"/>
        <end position="188"/>
    </location>
</feature>
<evidence type="ECO:0000256" key="5">
    <source>
        <dbReference type="SAM" id="Phobius"/>
    </source>
</evidence>
<organism evidence="6 7">
    <name type="scientific">Acidianus hospitalis</name>
    <dbReference type="NCBI Taxonomy" id="563177"/>
    <lineage>
        <taxon>Archaea</taxon>
        <taxon>Thermoproteota</taxon>
        <taxon>Thermoprotei</taxon>
        <taxon>Sulfolobales</taxon>
        <taxon>Sulfolobaceae</taxon>
        <taxon>Acidianus</taxon>
    </lineage>
</organism>
<feature type="transmembrane region" description="Helical" evidence="5">
    <location>
        <begin position="236"/>
        <end position="257"/>
    </location>
</feature>
<keyword evidence="4 5" id="KW-0472">Membrane</keyword>
<dbReference type="InterPro" id="IPR052962">
    <property type="entry name" value="AA_Transporter_AGT"/>
</dbReference>
<evidence type="ECO:0000256" key="4">
    <source>
        <dbReference type="ARBA" id="ARBA00023136"/>
    </source>
</evidence>
<keyword evidence="3 5" id="KW-1133">Transmembrane helix</keyword>
<keyword evidence="2 5" id="KW-0812">Transmembrane</keyword>
<feature type="transmembrane region" description="Helical" evidence="5">
    <location>
        <begin position="438"/>
        <end position="454"/>
    </location>
</feature>
<dbReference type="EMBL" id="QEFD01000056">
    <property type="protein sequence ID" value="PVU77007.1"/>
    <property type="molecule type" value="Genomic_DNA"/>
</dbReference>
<feature type="transmembrane region" description="Helical" evidence="5">
    <location>
        <begin position="364"/>
        <end position="386"/>
    </location>
</feature>
<feature type="transmembrane region" description="Helical" evidence="5">
    <location>
        <begin position="137"/>
        <end position="158"/>
    </location>
</feature>
<evidence type="ECO:0000313" key="7">
    <source>
        <dbReference type="Proteomes" id="UP000245638"/>
    </source>
</evidence>
<feature type="transmembrane region" description="Helical" evidence="5">
    <location>
        <begin position="21"/>
        <end position="48"/>
    </location>
</feature>
<evidence type="ECO:0000256" key="3">
    <source>
        <dbReference type="ARBA" id="ARBA00022989"/>
    </source>
</evidence>
<feature type="transmembrane region" description="Helical" evidence="5">
    <location>
        <begin position="277"/>
        <end position="295"/>
    </location>
</feature>
<sequence>MADKVGINIKDNPNFRKEAGIFSLIAFSLGNIIGSGILILPAVTASLAGPLSPFVWLIGGILLLPVVIVYSKLARIFPFVGSKIRFINVTHGKVMASSVGWLYLIGTLLTIPIEAEATANYLSYVFPSIMYRGHPTIIGYFIESIIVIIIYLLVYLGIRGLSISVNTITYAKLGILIVYVLAVGYLDFHLSNFSMKFSPSFSNFLYAIALTMFAYGGFRSAMVYAGESKSDTGKAIMIAFVLSMIIYTLVPLVFIASLSTSVLSSGWSSLSKMTAPLAESAIIAGVPALGALFILDGVISPSGASLIGAGDLIRYSYALAKAGSFPKVLGKVDVKRGIPILPVILFGAFSLLTLFMLSTFEESIGYLVATRILAYSTGPVSLFILSEKKSDKVLSFIAFLVTGLIFSFVGFPKTLFGTLVILLAILAMIPFSRNYIPALWYLGFSGIVTLITYFTLPTLFYLPIIILASTAFFYLATKTAKGDGENDL</sequence>
<dbReference type="PANTHER" id="PTHR47547">
    <property type="match status" value="1"/>
</dbReference>